<feature type="signal peptide" evidence="1">
    <location>
        <begin position="1"/>
        <end position="24"/>
    </location>
</feature>
<dbReference type="Proteomes" id="UP001221208">
    <property type="component" value="Unassembled WGS sequence"/>
</dbReference>
<organism evidence="2 3">
    <name type="scientific">Janthinobacterium fluminis</name>
    <dbReference type="NCBI Taxonomy" id="2987524"/>
    <lineage>
        <taxon>Bacteria</taxon>
        <taxon>Pseudomonadati</taxon>
        <taxon>Pseudomonadota</taxon>
        <taxon>Betaproteobacteria</taxon>
        <taxon>Burkholderiales</taxon>
        <taxon>Oxalobacteraceae</taxon>
        <taxon>Janthinobacterium</taxon>
    </lineage>
</organism>
<keyword evidence="1" id="KW-0732">Signal</keyword>
<name>A0ABT5K6Q1_9BURK</name>
<dbReference type="EMBL" id="JAQQXR010000016">
    <property type="protein sequence ID" value="MDC8760688.1"/>
    <property type="molecule type" value="Genomic_DNA"/>
</dbReference>
<gene>
    <name evidence="2" type="ORF">OIK44_24175</name>
</gene>
<proteinExistence type="predicted"/>
<feature type="chain" id="PRO_5046037403" evidence="1">
    <location>
        <begin position="25"/>
        <end position="185"/>
    </location>
</feature>
<sequence>MKRLKFGITAASIPIALLSGSVLAAQDCSAYIPSTNKQMASHLAAAGPRAMKNVSLDEFGNMVDPMWGRPIVKLDTYALPKSISKKLAYRFTDAATKGVRSANGRTVCNFKYEANDDFKIEKGYINFDVEPFSTTSEVVMFVSPGEATSGVKFRPDGFAQQVINSAIRKSLASDPQYKGKFNVVF</sequence>
<keyword evidence="3" id="KW-1185">Reference proteome</keyword>
<comment type="caution">
    <text evidence="2">The sequence shown here is derived from an EMBL/GenBank/DDBJ whole genome shotgun (WGS) entry which is preliminary data.</text>
</comment>
<accession>A0ABT5K6Q1</accession>
<dbReference type="RefSeq" id="WP_273674625.1">
    <property type="nucleotide sequence ID" value="NZ_JAQQXR010000016.1"/>
</dbReference>
<evidence type="ECO:0000256" key="1">
    <source>
        <dbReference type="SAM" id="SignalP"/>
    </source>
</evidence>
<evidence type="ECO:0000313" key="2">
    <source>
        <dbReference type="EMBL" id="MDC8760688.1"/>
    </source>
</evidence>
<protein>
    <submittedName>
        <fullName evidence="2">Uncharacterized protein</fullName>
    </submittedName>
</protein>
<evidence type="ECO:0000313" key="3">
    <source>
        <dbReference type="Proteomes" id="UP001221208"/>
    </source>
</evidence>
<reference evidence="2 3" key="1">
    <citation type="submission" date="2022-10" db="EMBL/GenBank/DDBJ databases">
        <title>Janthinobacterium sp. hw3 Genome sequencing.</title>
        <authorList>
            <person name="Park S."/>
        </authorList>
    </citation>
    <scope>NUCLEOTIDE SEQUENCE [LARGE SCALE GENOMIC DNA]</scope>
    <source>
        <strain evidence="3">hw3</strain>
    </source>
</reference>